<comment type="pathway">
    <text evidence="3 10">Protein modification; protein glycosylation.</text>
</comment>
<protein>
    <recommendedName>
        <fullName evidence="10">Dolichyl-diphosphooligosaccharide--protein glycosyltransferase subunit 1</fullName>
    </recommendedName>
</protein>
<evidence type="ECO:0000256" key="5">
    <source>
        <dbReference type="ARBA" id="ARBA00022692"/>
    </source>
</evidence>
<keyword evidence="12" id="KW-1185">Reference proteome</keyword>
<evidence type="ECO:0000256" key="9">
    <source>
        <dbReference type="ARBA" id="ARBA00023136"/>
    </source>
</evidence>
<dbReference type="Pfam" id="PF04597">
    <property type="entry name" value="Ribophorin_I"/>
    <property type="match status" value="1"/>
</dbReference>
<evidence type="ECO:0000256" key="7">
    <source>
        <dbReference type="ARBA" id="ARBA00022824"/>
    </source>
</evidence>
<keyword evidence="7 10" id="KW-0256">Endoplasmic reticulum</keyword>
<dbReference type="PANTHER" id="PTHR21049:SF0">
    <property type="entry name" value="DOLICHYL-DIPHOSPHOOLIGOSACCHARIDE--PROTEIN GLYCOSYLTRANSFERASE SUBUNIT 1"/>
    <property type="match status" value="1"/>
</dbReference>
<name>A0A8H3F2S0_9LECA</name>
<evidence type="ECO:0000256" key="1">
    <source>
        <dbReference type="ARBA" id="ARBA00002791"/>
    </source>
</evidence>
<comment type="caution">
    <text evidence="11">The sequence shown here is derived from an EMBL/GenBank/DDBJ whole genome shotgun (WGS) entry which is preliminary data.</text>
</comment>
<keyword evidence="6 10" id="KW-0732">Signal</keyword>
<evidence type="ECO:0000313" key="11">
    <source>
        <dbReference type="EMBL" id="CAF9917014.1"/>
    </source>
</evidence>
<comment type="subunit">
    <text evidence="10">Component of the oligosaccharyltransferase (OST) complex.</text>
</comment>
<evidence type="ECO:0000256" key="3">
    <source>
        <dbReference type="ARBA" id="ARBA00004922"/>
    </source>
</evidence>
<reference evidence="11" key="1">
    <citation type="submission" date="2021-03" db="EMBL/GenBank/DDBJ databases">
        <authorList>
            <person name="Tagirdzhanova G."/>
        </authorList>
    </citation>
    <scope>NUCLEOTIDE SEQUENCE</scope>
</reference>
<evidence type="ECO:0000256" key="2">
    <source>
        <dbReference type="ARBA" id="ARBA00004115"/>
    </source>
</evidence>
<evidence type="ECO:0000256" key="10">
    <source>
        <dbReference type="RuleBase" id="RU361143"/>
    </source>
</evidence>
<dbReference type="Proteomes" id="UP000664534">
    <property type="component" value="Unassembled WGS sequence"/>
</dbReference>
<evidence type="ECO:0000313" key="12">
    <source>
        <dbReference type="Proteomes" id="UP000664534"/>
    </source>
</evidence>
<keyword evidence="5" id="KW-0812">Transmembrane</keyword>
<dbReference type="InterPro" id="IPR007676">
    <property type="entry name" value="Ribophorin_I"/>
</dbReference>
<dbReference type="UniPathway" id="UPA00378"/>
<dbReference type="OrthoDB" id="310030at2759"/>
<feature type="chain" id="PRO_5034756666" description="Dolichyl-diphosphooligosaccharide--protein glycosyltransferase subunit 1" evidence="10">
    <location>
        <begin position="21"/>
        <end position="394"/>
    </location>
</feature>
<feature type="signal peptide" evidence="10">
    <location>
        <begin position="1"/>
        <end position="20"/>
    </location>
</feature>
<evidence type="ECO:0000256" key="6">
    <source>
        <dbReference type="ARBA" id="ARBA00022729"/>
    </source>
</evidence>
<evidence type="ECO:0000256" key="8">
    <source>
        <dbReference type="ARBA" id="ARBA00022989"/>
    </source>
</evidence>
<comment type="subcellular location">
    <subcellularLocation>
        <location evidence="2 10">Endoplasmic reticulum membrane</location>
        <topology evidence="2 10">Single-pass type I membrane protein</topology>
    </subcellularLocation>
</comment>
<comment type="similarity">
    <text evidence="4 10">Belongs to the OST1 family.</text>
</comment>
<accession>A0A8H3F2S0</accession>
<keyword evidence="9" id="KW-0472">Membrane</keyword>
<dbReference type="PANTHER" id="PTHR21049">
    <property type="entry name" value="RIBOPHORIN I"/>
    <property type="match status" value="1"/>
</dbReference>
<sequence>MRSLTLFAAYLSSIFTTAVADSNLSTPLSSHQILPDNFKPPEVFKNANLLRNINLEKGYVRETVNVVIENIDANEQDTYYIPFKAEAIGNVGGLEVKDKKDPEKPAFRSEVVEYDPYSPTQFYRVTLPVPLAPSAQQTLAISYHVLSALAPLPAAINQQDKQYLHYTFSTYWPSAYLTEKQKTKVKFSTADVPGFTAEPLREGKTFTYGPFEKTPAGVEQEASVRYESTRPVIHATLLERDIEISQWGGNLATEERYWLTNKGAHLSGHFSRVEWARTQHYNPPTSALRMLTLPLQVGSLNPYFTDDIGNVSTSRFRSNIREANLELKPRYPLFGGWNYSFKVGWDASLGGFLRKLKNGDGYVLRVPFLEGPKMSEGISYEKVDLRVILPEGAT</sequence>
<comment type="function">
    <text evidence="1 10">Subunit of the oligosaccharyl transferase (OST) complex that catalyzes the initial transfer of a defined glycan (Glc(3)Man(9)GlcNAc(2) in eukaryotes) from the lipid carrier dolichol-pyrophosphate to an asparagine residue within an Asn-X-Ser/Thr consensus motif in nascent polypeptide chains, the first step in protein N-glycosylation. N-glycosylation occurs cotranslationally and the complex associates with the Sec61 complex at the channel-forming translocon complex that mediates protein translocation across the endoplasmic reticulum (ER). All subunits are required for a maximal enzyme activity.</text>
</comment>
<proteinExistence type="inferred from homology"/>
<dbReference type="GO" id="GO:0018279">
    <property type="term" value="P:protein N-linked glycosylation via asparagine"/>
    <property type="evidence" value="ECO:0007669"/>
    <property type="project" value="TreeGrafter"/>
</dbReference>
<dbReference type="GO" id="GO:0016740">
    <property type="term" value="F:transferase activity"/>
    <property type="evidence" value="ECO:0007669"/>
    <property type="project" value="UniProtKB-KW"/>
</dbReference>
<dbReference type="AlphaFoldDB" id="A0A8H3F2S0"/>
<keyword evidence="8" id="KW-1133">Transmembrane helix</keyword>
<gene>
    <name evidence="11" type="primary">OST1</name>
    <name evidence="11" type="ORF">IMSHALPRED_003370</name>
</gene>
<dbReference type="GO" id="GO:0008250">
    <property type="term" value="C:oligosaccharyltransferase complex"/>
    <property type="evidence" value="ECO:0007669"/>
    <property type="project" value="UniProtKB-UniRule"/>
</dbReference>
<organism evidence="11 12">
    <name type="scientific">Imshaugia aleurites</name>
    <dbReference type="NCBI Taxonomy" id="172621"/>
    <lineage>
        <taxon>Eukaryota</taxon>
        <taxon>Fungi</taxon>
        <taxon>Dikarya</taxon>
        <taxon>Ascomycota</taxon>
        <taxon>Pezizomycotina</taxon>
        <taxon>Lecanoromycetes</taxon>
        <taxon>OSLEUM clade</taxon>
        <taxon>Lecanoromycetidae</taxon>
        <taxon>Lecanorales</taxon>
        <taxon>Lecanorineae</taxon>
        <taxon>Parmeliaceae</taxon>
        <taxon>Imshaugia</taxon>
    </lineage>
</organism>
<dbReference type="EMBL" id="CAJPDT010000017">
    <property type="protein sequence ID" value="CAF9917014.1"/>
    <property type="molecule type" value="Genomic_DNA"/>
</dbReference>
<evidence type="ECO:0000256" key="4">
    <source>
        <dbReference type="ARBA" id="ARBA00008905"/>
    </source>
</evidence>